<dbReference type="GO" id="GO:0055052">
    <property type="term" value="C:ATP-binding cassette (ABC) transporter complex, substrate-binding subunit-containing"/>
    <property type="evidence" value="ECO:0007669"/>
    <property type="project" value="TreeGrafter"/>
</dbReference>
<evidence type="ECO:0000256" key="6">
    <source>
        <dbReference type="SAM" id="MobiDB-lite"/>
    </source>
</evidence>
<dbReference type="OrthoDB" id="42940at2"/>
<name>A9KKT7_LACP7</name>
<dbReference type="PANTHER" id="PTHR30061:SF50">
    <property type="entry name" value="MALTOSE_MALTODEXTRIN-BINDING PERIPLASMIC PROTEIN"/>
    <property type="match status" value="1"/>
</dbReference>
<dbReference type="STRING" id="357809.Cphy_2308"/>
<dbReference type="HOGENOM" id="CLU_031285_17_2_9"/>
<protein>
    <recommendedName>
        <fullName evidence="5">Maltodextrin-binding protein</fullName>
    </recommendedName>
</protein>
<dbReference type="CDD" id="cd13586">
    <property type="entry name" value="PBP2_Maltose_binding_like"/>
    <property type="match status" value="1"/>
</dbReference>
<keyword evidence="4 5" id="KW-0732">Signal</keyword>
<evidence type="ECO:0000313" key="8">
    <source>
        <dbReference type="Proteomes" id="UP000000370"/>
    </source>
</evidence>
<dbReference type="InterPro" id="IPR006060">
    <property type="entry name" value="Maltose/Cyclodextrin-bd"/>
</dbReference>
<dbReference type="Pfam" id="PF13416">
    <property type="entry name" value="SBP_bac_8"/>
    <property type="match status" value="1"/>
</dbReference>
<dbReference type="eggNOG" id="COG2182">
    <property type="taxonomic scope" value="Bacteria"/>
</dbReference>
<keyword evidence="8" id="KW-1185">Reference proteome</keyword>
<evidence type="ECO:0000313" key="7">
    <source>
        <dbReference type="EMBL" id="ABX42669.1"/>
    </source>
</evidence>
<keyword evidence="5" id="KW-0449">Lipoprotein</keyword>
<keyword evidence="3 5" id="KW-0762">Sugar transport</keyword>
<evidence type="ECO:0000256" key="1">
    <source>
        <dbReference type="ARBA" id="ARBA00008520"/>
    </source>
</evidence>
<dbReference type="GO" id="GO:0015144">
    <property type="term" value="F:carbohydrate transmembrane transporter activity"/>
    <property type="evidence" value="ECO:0007669"/>
    <property type="project" value="InterPro"/>
</dbReference>
<dbReference type="PANTHER" id="PTHR30061">
    <property type="entry name" value="MALTOSE-BINDING PERIPLASMIC PROTEIN"/>
    <property type="match status" value="1"/>
</dbReference>
<accession>A9KKT7</accession>
<proteinExistence type="inferred from homology"/>
<comment type="subcellular location">
    <subcellularLocation>
        <location evidence="5">Cell membrane</location>
        <topology evidence="5">Lipid-anchor</topology>
    </subcellularLocation>
</comment>
<feature type="signal peptide" evidence="5">
    <location>
        <begin position="1"/>
        <end position="19"/>
    </location>
</feature>
<dbReference type="SUPFAM" id="SSF53850">
    <property type="entry name" value="Periplasmic binding protein-like II"/>
    <property type="match status" value="1"/>
</dbReference>
<feature type="chain" id="PRO_5039746761" description="Maltodextrin-binding protein" evidence="5">
    <location>
        <begin position="20"/>
        <end position="440"/>
    </location>
</feature>
<keyword evidence="5" id="KW-1003">Cell membrane</keyword>
<keyword evidence="2 5" id="KW-0813">Transport</keyword>
<dbReference type="GO" id="GO:1901982">
    <property type="term" value="F:maltose binding"/>
    <property type="evidence" value="ECO:0007669"/>
    <property type="project" value="TreeGrafter"/>
</dbReference>
<dbReference type="Gene3D" id="3.40.190.10">
    <property type="entry name" value="Periplasmic binding protein-like II"/>
    <property type="match status" value="2"/>
</dbReference>
<dbReference type="RefSeq" id="WP_012200323.1">
    <property type="nucleotide sequence ID" value="NC_010001.1"/>
</dbReference>
<comment type="similarity">
    <text evidence="1 5">Belongs to the bacterial solute-binding protein 1 family.</text>
</comment>
<dbReference type="Proteomes" id="UP000000370">
    <property type="component" value="Chromosome"/>
</dbReference>
<keyword evidence="5" id="KW-0472">Membrane</keyword>
<dbReference type="GO" id="GO:0015768">
    <property type="term" value="P:maltose transport"/>
    <property type="evidence" value="ECO:0007669"/>
    <property type="project" value="TreeGrafter"/>
</dbReference>
<gene>
    <name evidence="7" type="ordered locus">Cphy_2308</name>
</gene>
<evidence type="ECO:0000256" key="3">
    <source>
        <dbReference type="ARBA" id="ARBA00022597"/>
    </source>
</evidence>
<dbReference type="InterPro" id="IPR006059">
    <property type="entry name" value="SBP"/>
</dbReference>
<dbReference type="PRINTS" id="PR00181">
    <property type="entry name" value="MALTOSEBP"/>
</dbReference>
<dbReference type="KEGG" id="cpy:Cphy_2308"/>
<dbReference type="PROSITE" id="PS51257">
    <property type="entry name" value="PROKAR_LIPOPROTEIN"/>
    <property type="match status" value="1"/>
</dbReference>
<feature type="region of interest" description="Disordered" evidence="6">
    <location>
        <begin position="25"/>
        <end position="55"/>
    </location>
</feature>
<evidence type="ECO:0000256" key="2">
    <source>
        <dbReference type="ARBA" id="ARBA00022448"/>
    </source>
</evidence>
<dbReference type="EMBL" id="CP000885">
    <property type="protein sequence ID" value="ABX42669.1"/>
    <property type="molecule type" value="Genomic_DNA"/>
</dbReference>
<organism evidence="7 8">
    <name type="scientific">Lachnoclostridium phytofermentans (strain ATCC 700394 / DSM 18823 / ISDg)</name>
    <name type="common">Clostridium phytofermentans</name>
    <dbReference type="NCBI Taxonomy" id="357809"/>
    <lineage>
        <taxon>Bacteria</taxon>
        <taxon>Bacillati</taxon>
        <taxon>Bacillota</taxon>
        <taxon>Clostridia</taxon>
        <taxon>Lachnospirales</taxon>
        <taxon>Lachnospiraceae</taxon>
    </lineage>
</organism>
<dbReference type="AlphaFoldDB" id="A9KKT7"/>
<sequence precursor="true">MKKKVLALLITTTMVFSMVGCGSKGKDVSNSTTPSPTPQSEKKQAESNSNQGGEEKKISGDLLVWLDNDDWADAVIEAFNAKYPDVTIEYQNVGNVDTRGKVSLDGPAGIGPDVFLMPHDHMGIAIEDGLCEPMTDELQKKYENNILDAALETCTADGKVYGVPISTENIALFYNKDLYGENPPSSFEEIIEFAKGYNDFAAGKYTMAWQVDDAYHNYLFLTAFGMQLFGPDMRDYKTPGWDTPQVTEAIDFYRSLRKQLFDVNVVDASWDATVAAFQRGEVPLTISGPWAISDALTNGVNFGVTKLPTIKGVQPRCFSGNIIASVSSYAKNKEAAYAFVDFLAGEEGATIMYKVTGKMTALKDISNIAGLKEDVYLKGIQEQSPYADPMPIIPEMSQAWDAIKNLFTFTWDNTLTSKEAQDKAMDTYKTALQAAGKTLD</sequence>
<dbReference type="GO" id="GO:0042956">
    <property type="term" value="P:maltodextrin transmembrane transport"/>
    <property type="evidence" value="ECO:0007669"/>
    <property type="project" value="TreeGrafter"/>
</dbReference>
<evidence type="ECO:0000256" key="5">
    <source>
        <dbReference type="RuleBase" id="RU365005"/>
    </source>
</evidence>
<reference evidence="8" key="1">
    <citation type="submission" date="2007-11" db="EMBL/GenBank/DDBJ databases">
        <title>Complete genome sequence of Clostridium phytofermentans ISDg.</title>
        <authorList>
            <person name="Leschine S.B."/>
            <person name="Warnick T.A."/>
            <person name="Blanchard J.L."/>
            <person name="Schnell D.J."/>
            <person name="Petit E.L."/>
            <person name="LaTouf W.G."/>
            <person name="Copeland A."/>
            <person name="Lucas S."/>
            <person name="Lapidus A."/>
            <person name="Barry K."/>
            <person name="Glavina del Rio T."/>
            <person name="Dalin E."/>
            <person name="Tice H."/>
            <person name="Pitluck S."/>
            <person name="Kiss H."/>
            <person name="Brettin T."/>
            <person name="Bruce D."/>
            <person name="Detter J.C."/>
            <person name="Han C."/>
            <person name="Kuske C."/>
            <person name="Schmutz J."/>
            <person name="Larimer F."/>
            <person name="Land M."/>
            <person name="Hauser L."/>
            <person name="Kyrpides N."/>
            <person name="Kim E.A."/>
            <person name="Richardson P."/>
        </authorList>
    </citation>
    <scope>NUCLEOTIDE SEQUENCE [LARGE SCALE GENOMIC DNA]</scope>
    <source>
        <strain evidence="8">ATCC 700394 / DSM 18823 / ISDg</strain>
    </source>
</reference>
<evidence type="ECO:0000256" key="4">
    <source>
        <dbReference type="ARBA" id="ARBA00022729"/>
    </source>
</evidence>